<feature type="non-terminal residue" evidence="1">
    <location>
        <position position="89"/>
    </location>
</feature>
<evidence type="ECO:0000313" key="1">
    <source>
        <dbReference type="EMBL" id="MED6213417.1"/>
    </source>
</evidence>
<dbReference type="EMBL" id="JASCZI010243620">
    <property type="protein sequence ID" value="MED6213417.1"/>
    <property type="molecule type" value="Genomic_DNA"/>
</dbReference>
<proteinExistence type="predicted"/>
<dbReference type="Proteomes" id="UP001341840">
    <property type="component" value="Unassembled WGS sequence"/>
</dbReference>
<reference evidence="1 2" key="1">
    <citation type="journal article" date="2023" name="Plants (Basel)">
        <title>Bridging the Gap: Combining Genomics and Transcriptomics Approaches to Understand Stylosanthes scabra, an Orphan Legume from the Brazilian Caatinga.</title>
        <authorList>
            <person name="Ferreira-Neto J.R.C."/>
            <person name="da Silva M.D."/>
            <person name="Binneck E."/>
            <person name="de Melo N.F."/>
            <person name="da Silva R.H."/>
            <person name="de Melo A.L.T.M."/>
            <person name="Pandolfi V."/>
            <person name="Bustamante F.O."/>
            <person name="Brasileiro-Vidal A.C."/>
            <person name="Benko-Iseppon A.M."/>
        </authorList>
    </citation>
    <scope>NUCLEOTIDE SEQUENCE [LARGE SCALE GENOMIC DNA]</scope>
    <source>
        <tissue evidence="1">Leaves</tissue>
    </source>
</reference>
<evidence type="ECO:0000313" key="2">
    <source>
        <dbReference type="Proteomes" id="UP001341840"/>
    </source>
</evidence>
<accession>A0ABU6YSM8</accession>
<gene>
    <name evidence="1" type="ORF">PIB30_093107</name>
</gene>
<comment type="caution">
    <text evidence="1">The sequence shown here is derived from an EMBL/GenBank/DDBJ whole genome shotgun (WGS) entry which is preliminary data.</text>
</comment>
<sequence>MYEVVQNNGLEIELFMKHPISVPVVAEECVPNAGGTHNSPHVTPTKGRIKVYAGRTPTPKNAHGHKRSLLFGEGSSHDVEVQEAMNVHP</sequence>
<protein>
    <submittedName>
        <fullName evidence="1">Uncharacterized protein</fullName>
    </submittedName>
</protein>
<keyword evidence="2" id="KW-1185">Reference proteome</keyword>
<organism evidence="1 2">
    <name type="scientific">Stylosanthes scabra</name>
    <dbReference type="NCBI Taxonomy" id="79078"/>
    <lineage>
        <taxon>Eukaryota</taxon>
        <taxon>Viridiplantae</taxon>
        <taxon>Streptophyta</taxon>
        <taxon>Embryophyta</taxon>
        <taxon>Tracheophyta</taxon>
        <taxon>Spermatophyta</taxon>
        <taxon>Magnoliopsida</taxon>
        <taxon>eudicotyledons</taxon>
        <taxon>Gunneridae</taxon>
        <taxon>Pentapetalae</taxon>
        <taxon>rosids</taxon>
        <taxon>fabids</taxon>
        <taxon>Fabales</taxon>
        <taxon>Fabaceae</taxon>
        <taxon>Papilionoideae</taxon>
        <taxon>50 kb inversion clade</taxon>
        <taxon>dalbergioids sensu lato</taxon>
        <taxon>Dalbergieae</taxon>
        <taxon>Pterocarpus clade</taxon>
        <taxon>Stylosanthes</taxon>
    </lineage>
</organism>
<name>A0ABU6YSM8_9FABA</name>